<proteinExistence type="predicted"/>
<accession>A0ABW5JGQ3</accession>
<sequence>MRSLPFSIENLNGGFMKVEGILRVEGEYLVFEFHKKDAVVEAYQSELKTAKIPFSELDMLEFKKGWFSGKLILHGKTAKSFGELPGKDLNERVLKIKRKNRETAASISSNLNLRISEHKLSELDNEE</sequence>
<protein>
    <recommendedName>
        <fullName evidence="3">PH domain-containing protein</fullName>
    </recommendedName>
</protein>
<evidence type="ECO:0008006" key="3">
    <source>
        <dbReference type="Google" id="ProtNLM"/>
    </source>
</evidence>
<gene>
    <name evidence="1" type="ORF">ACFSVN_04110</name>
</gene>
<reference evidence="2" key="1">
    <citation type="journal article" date="2019" name="Int. J. Syst. Evol. Microbiol.">
        <title>The Global Catalogue of Microorganisms (GCM) 10K type strain sequencing project: providing services to taxonomists for standard genome sequencing and annotation.</title>
        <authorList>
            <consortium name="The Broad Institute Genomics Platform"/>
            <consortium name="The Broad Institute Genome Sequencing Center for Infectious Disease"/>
            <person name="Wu L."/>
            <person name="Ma J."/>
        </authorList>
    </citation>
    <scope>NUCLEOTIDE SEQUENCE [LARGE SCALE GENOMIC DNA]</scope>
    <source>
        <strain evidence="2">KCTC 52042</strain>
    </source>
</reference>
<name>A0ABW5JGQ3_9BACT</name>
<evidence type="ECO:0000313" key="2">
    <source>
        <dbReference type="Proteomes" id="UP001597460"/>
    </source>
</evidence>
<organism evidence="1 2">
    <name type="scientific">Gracilimonas halophila</name>
    <dbReference type="NCBI Taxonomy" id="1834464"/>
    <lineage>
        <taxon>Bacteria</taxon>
        <taxon>Pseudomonadati</taxon>
        <taxon>Balneolota</taxon>
        <taxon>Balneolia</taxon>
        <taxon>Balneolales</taxon>
        <taxon>Balneolaceae</taxon>
        <taxon>Gracilimonas</taxon>
    </lineage>
</organism>
<keyword evidence="2" id="KW-1185">Reference proteome</keyword>
<comment type="caution">
    <text evidence="1">The sequence shown here is derived from an EMBL/GenBank/DDBJ whole genome shotgun (WGS) entry which is preliminary data.</text>
</comment>
<dbReference type="EMBL" id="JBHULI010000005">
    <property type="protein sequence ID" value="MFD2531623.1"/>
    <property type="molecule type" value="Genomic_DNA"/>
</dbReference>
<dbReference type="Proteomes" id="UP001597460">
    <property type="component" value="Unassembled WGS sequence"/>
</dbReference>
<evidence type="ECO:0000313" key="1">
    <source>
        <dbReference type="EMBL" id="MFD2531623.1"/>
    </source>
</evidence>
<dbReference type="RefSeq" id="WP_390299019.1">
    <property type="nucleotide sequence ID" value="NZ_JBHULI010000005.1"/>
</dbReference>